<name>A0AA37SP61_9BACT</name>
<evidence type="ECO:0000313" key="3">
    <source>
        <dbReference type="Proteomes" id="UP001156666"/>
    </source>
</evidence>
<dbReference type="PANTHER" id="PTHR34599:SF1">
    <property type="entry name" value="PHOSPHATIDIC ACID PHOSPHATASE TYPE 2_HALOPEROXIDASE DOMAIN-CONTAINING PROTEIN"/>
    <property type="match status" value="1"/>
</dbReference>
<comment type="caution">
    <text evidence="2">The sequence shown here is derived from an EMBL/GenBank/DDBJ whole genome shotgun (WGS) entry which is preliminary data.</text>
</comment>
<dbReference type="AlphaFoldDB" id="A0AA37SP61"/>
<reference evidence="2" key="1">
    <citation type="journal article" date="2014" name="Int. J. Syst. Evol. Microbiol.">
        <title>Complete genome sequence of Corynebacterium casei LMG S-19264T (=DSM 44701T), isolated from a smear-ripened cheese.</title>
        <authorList>
            <consortium name="US DOE Joint Genome Institute (JGI-PGF)"/>
            <person name="Walter F."/>
            <person name="Albersmeier A."/>
            <person name="Kalinowski J."/>
            <person name="Ruckert C."/>
        </authorList>
    </citation>
    <scope>NUCLEOTIDE SEQUENCE</scope>
    <source>
        <strain evidence="2">NBRC 108769</strain>
    </source>
</reference>
<evidence type="ECO:0000259" key="1">
    <source>
        <dbReference type="Pfam" id="PF01569"/>
    </source>
</evidence>
<protein>
    <recommendedName>
        <fullName evidence="1">Phosphatidic acid phosphatase type 2/haloperoxidase domain-containing protein</fullName>
    </recommendedName>
</protein>
<reference evidence="2" key="2">
    <citation type="submission" date="2023-01" db="EMBL/GenBank/DDBJ databases">
        <title>Draft genome sequence of Portibacter lacus strain NBRC 108769.</title>
        <authorList>
            <person name="Sun Q."/>
            <person name="Mori K."/>
        </authorList>
    </citation>
    <scope>NUCLEOTIDE SEQUENCE</scope>
    <source>
        <strain evidence="2">NBRC 108769</strain>
    </source>
</reference>
<dbReference type="PROSITE" id="PS51257">
    <property type="entry name" value="PROKAR_LIPOPROTEIN"/>
    <property type="match status" value="1"/>
</dbReference>
<dbReference type="Gene3D" id="1.10.606.20">
    <property type="match status" value="1"/>
</dbReference>
<dbReference type="EMBL" id="BSOH01000012">
    <property type="protein sequence ID" value="GLR17470.1"/>
    <property type="molecule type" value="Genomic_DNA"/>
</dbReference>
<dbReference type="SUPFAM" id="SSF48317">
    <property type="entry name" value="Acid phosphatase/Vanadium-dependent haloperoxidase"/>
    <property type="match status" value="1"/>
</dbReference>
<feature type="domain" description="Phosphatidic acid phosphatase type 2/haloperoxidase" evidence="1">
    <location>
        <begin position="324"/>
        <end position="445"/>
    </location>
</feature>
<dbReference type="RefSeq" id="WP_235295120.1">
    <property type="nucleotide sequence ID" value="NZ_BSOH01000012.1"/>
</dbReference>
<gene>
    <name evidence="2" type="ORF">GCM10007940_20850</name>
</gene>
<dbReference type="Pfam" id="PF01569">
    <property type="entry name" value="PAP2"/>
    <property type="match status" value="1"/>
</dbReference>
<dbReference type="PANTHER" id="PTHR34599">
    <property type="entry name" value="PEROXIDASE-RELATED"/>
    <property type="match status" value="1"/>
</dbReference>
<dbReference type="CDD" id="cd03398">
    <property type="entry name" value="PAP2_haloperoxidase"/>
    <property type="match status" value="1"/>
</dbReference>
<proteinExistence type="predicted"/>
<sequence>MKNYYLIFALILLVGACQKDEIQTVDTPASEYSHNIPLKWNQLFLVMERFTPGYKPPVSARNNAYINLIAYETIVHGSNGKYKSLAGHFNNLIVDDPDPNEEYNYEVAVNAAYERAFELFFPTAPAEQQFLMLDISHALKDDLQSTSSPEIYARSSSYGQQVAEAIYEWSAQDQFGHEAYLYNNDPTYIPPAGEGLWKPTYPDYIPALLPRWGNVRTFSAVQSVGVPPPPAYSGDSNSKLFKEAYQTFNLVNQIRNGEKHEDYWIGEFWSDDCPILTFSPAGRWISITNQVIAIERSDMLESVVAYAKVGMALSDAGVRCWGEKYRFNTLRPIDFIRTHMGAPDWNTIMCPDGSGGFYTPNFPSYPSGHATFGSSASVVLESIFGQNYNFTDRSHEGRTEFLSKPRSFNSFREMALENAYSRVPLGVHFVSDSNAATEMGFIIGQRVNELPWR</sequence>
<dbReference type="Proteomes" id="UP001156666">
    <property type="component" value="Unassembled WGS sequence"/>
</dbReference>
<dbReference type="InterPro" id="IPR000326">
    <property type="entry name" value="PAP2/HPO"/>
</dbReference>
<dbReference type="InterPro" id="IPR036938">
    <property type="entry name" value="PAP2/HPO_sf"/>
</dbReference>
<organism evidence="2 3">
    <name type="scientific">Portibacter lacus</name>
    <dbReference type="NCBI Taxonomy" id="1099794"/>
    <lineage>
        <taxon>Bacteria</taxon>
        <taxon>Pseudomonadati</taxon>
        <taxon>Bacteroidota</taxon>
        <taxon>Saprospiria</taxon>
        <taxon>Saprospirales</taxon>
        <taxon>Haliscomenobacteraceae</taxon>
        <taxon>Portibacter</taxon>
    </lineage>
</organism>
<keyword evidence="3" id="KW-1185">Reference proteome</keyword>
<accession>A0AA37SP61</accession>
<evidence type="ECO:0000313" key="2">
    <source>
        <dbReference type="EMBL" id="GLR17470.1"/>
    </source>
</evidence>
<dbReference type="InterPro" id="IPR052559">
    <property type="entry name" value="V-haloperoxidase"/>
</dbReference>